<evidence type="ECO:0000313" key="2">
    <source>
        <dbReference type="EMBL" id="STX28696.1"/>
    </source>
</evidence>
<reference evidence="2 3" key="1">
    <citation type="submission" date="2018-06" db="EMBL/GenBank/DDBJ databases">
        <authorList>
            <consortium name="Pathogen Informatics"/>
            <person name="Doyle S."/>
        </authorList>
    </citation>
    <scope>NUCLEOTIDE SEQUENCE [LARGE SCALE GENOMIC DNA]</scope>
    <source>
        <strain evidence="2 3">NCTC13315</strain>
    </source>
</reference>
<dbReference type="Pfam" id="PF11393">
    <property type="entry name" value="T4BSS_DotI_IcmL"/>
    <property type="match status" value="1"/>
</dbReference>
<keyword evidence="3" id="KW-1185">Reference proteome</keyword>
<dbReference type="EMBL" id="UGNV01000001">
    <property type="protein sequence ID" value="STX28696.1"/>
    <property type="molecule type" value="Genomic_DNA"/>
</dbReference>
<sequence>MLKISTSLVLLGITVSGFANDLCSRLANDNKVQSWAYEAILATNNYNFVHSSKEKEAANYFTKSAWASYKKEFNVNNQVKKVQKEKMVVSVGLQNSPLILEKNKNHWKIQLPLILNYQNETTKQTELAGLEVTVVKDKQKEDCLVISSVKKIPLANDSSSS</sequence>
<evidence type="ECO:0000256" key="1">
    <source>
        <dbReference type="SAM" id="SignalP"/>
    </source>
</evidence>
<protein>
    <submittedName>
        <fullName evidence="2">Protein IcmL (DotI)</fullName>
    </submittedName>
</protein>
<feature type="chain" id="PRO_5016722135" evidence="1">
    <location>
        <begin position="20"/>
        <end position="161"/>
    </location>
</feature>
<dbReference type="Proteomes" id="UP000254968">
    <property type="component" value="Unassembled WGS sequence"/>
</dbReference>
<dbReference type="InterPro" id="IPR021055">
    <property type="entry name" value="T4BSS_IcmL/DotI"/>
</dbReference>
<name>A0A378I227_9GAMM</name>
<dbReference type="CDD" id="cd16385">
    <property type="entry name" value="IcmL"/>
    <property type="match status" value="1"/>
</dbReference>
<organism evidence="2 3">
    <name type="scientific">Legionella beliardensis</name>
    <dbReference type="NCBI Taxonomy" id="91822"/>
    <lineage>
        <taxon>Bacteria</taxon>
        <taxon>Pseudomonadati</taxon>
        <taxon>Pseudomonadota</taxon>
        <taxon>Gammaproteobacteria</taxon>
        <taxon>Legionellales</taxon>
        <taxon>Legionellaceae</taxon>
        <taxon>Legionella</taxon>
    </lineage>
</organism>
<keyword evidence="1" id="KW-0732">Signal</keyword>
<dbReference type="RefSeq" id="WP_160149859.1">
    <property type="nucleotide sequence ID" value="NZ_CAAAHO010000001.1"/>
</dbReference>
<proteinExistence type="predicted"/>
<feature type="signal peptide" evidence="1">
    <location>
        <begin position="1"/>
        <end position="19"/>
    </location>
</feature>
<accession>A0A378I227</accession>
<dbReference type="AlphaFoldDB" id="A0A378I227"/>
<evidence type="ECO:0000313" key="3">
    <source>
        <dbReference type="Proteomes" id="UP000254968"/>
    </source>
</evidence>
<gene>
    <name evidence="2" type="ORF">NCTC13315_01229</name>
</gene>